<proteinExistence type="predicted"/>
<gene>
    <name evidence="1" type="ORF">HPLM_LOCUS21083</name>
</gene>
<name>A0A0N4X9P9_HAEPC</name>
<dbReference type="Proteomes" id="UP000268014">
    <property type="component" value="Unassembled WGS sequence"/>
</dbReference>
<dbReference type="EMBL" id="UZAF01022938">
    <property type="protein sequence ID" value="VDO87799.1"/>
    <property type="molecule type" value="Genomic_DNA"/>
</dbReference>
<accession>A0A0N4X9P9</accession>
<evidence type="ECO:0000313" key="1">
    <source>
        <dbReference type="EMBL" id="VDO87799.1"/>
    </source>
</evidence>
<dbReference type="AlphaFoldDB" id="A0A0N4X9P9"/>
<keyword evidence="2" id="KW-1185">Reference proteome</keyword>
<protein>
    <submittedName>
        <fullName evidence="3">Transposase</fullName>
    </submittedName>
</protein>
<dbReference type="WBParaSite" id="HPLM_0002109401-mRNA-1">
    <property type="protein sequence ID" value="HPLM_0002109401-mRNA-1"/>
    <property type="gene ID" value="HPLM_0002109401"/>
</dbReference>
<organism evidence="3">
    <name type="scientific">Haemonchus placei</name>
    <name type="common">Barber's pole worm</name>
    <dbReference type="NCBI Taxonomy" id="6290"/>
    <lineage>
        <taxon>Eukaryota</taxon>
        <taxon>Metazoa</taxon>
        <taxon>Ecdysozoa</taxon>
        <taxon>Nematoda</taxon>
        <taxon>Chromadorea</taxon>
        <taxon>Rhabditida</taxon>
        <taxon>Rhabditina</taxon>
        <taxon>Rhabditomorpha</taxon>
        <taxon>Strongyloidea</taxon>
        <taxon>Trichostrongylidae</taxon>
        <taxon>Haemonchus</taxon>
    </lineage>
</organism>
<reference evidence="3" key="1">
    <citation type="submission" date="2017-02" db="UniProtKB">
        <authorList>
            <consortium name="WormBaseParasite"/>
        </authorList>
    </citation>
    <scope>IDENTIFICATION</scope>
</reference>
<evidence type="ECO:0000313" key="3">
    <source>
        <dbReference type="WBParaSite" id="HPLM_0002109401-mRNA-1"/>
    </source>
</evidence>
<reference evidence="1 2" key="2">
    <citation type="submission" date="2018-11" db="EMBL/GenBank/DDBJ databases">
        <authorList>
            <consortium name="Pathogen Informatics"/>
        </authorList>
    </citation>
    <scope>NUCLEOTIDE SEQUENCE [LARGE SCALE GENOMIC DNA]</scope>
    <source>
        <strain evidence="1 2">MHpl1</strain>
    </source>
</reference>
<sequence>MNFYILGYIMYSKQKHQHRYQAMSVPEVLSIRNCAFEIFGLLGIKGRLLRKGSEWNILLVHLGKV</sequence>
<evidence type="ECO:0000313" key="2">
    <source>
        <dbReference type="Proteomes" id="UP000268014"/>
    </source>
</evidence>